<protein>
    <recommendedName>
        <fullName evidence="4">Scaffolding protein</fullName>
    </recommendedName>
</protein>
<dbReference type="EMBL" id="MG757157">
    <property type="protein sequence ID" value="AVD99775.1"/>
    <property type="molecule type" value="Genomic_DNA"/>
</dbReference>
<accession>A0A2L1IX91</accession>
<feature type="region of interest" description="Disordered" evidence="1">
    <location>
        <begin position="202"/>
        <end position="228"/>
    </location>
</feature>
<proteinExistence type="predicted"/>
<evidence type="ECO:0000256" key="1">
    <source>
        <dbReference type="SAM" id="MobiDB-lite"/>
    </source>
</evidence>
<feature type="compositionally biased region" description="Acidic residues" evidence="1">
    <location>
        <begin position="56"/>
        <end position="66"/>
    </location>
</feature>
<name>A0A2L1IX91_9CAUD</name>
<feature type="compositionally biased region" description="Basic and acidic residues" evidence="1">
    <location>
        <begin position="34"/>
        <end position="45"/>
    </location>
</feature>
<feature type="compositionally biased region" description="Basic and acidic residues" evidence="1">
    <location>
        <begin position="67"/>
        <end position="130"/>
    </location>
</feature>
<evidence type="ECO:0008006" key="4">
    <source>
        <dbReference type="Google" id="ProtNLM"/>
    </source>
</evidence>
<sequence>MKHTNKSRIIAAAMPLDGMVPFSGRPARAGRAIPRRDPDPNEHGGKGGKGGKPGENDDPDDDDDDDPKPIVVKDTEEYKTRDAEAKAEKRRADAAEAELKKLREAGLSDDEKTRARERDEAVRTAVSDKETELTDHYEGVIGGLQQQIIDSEIDGILGAGGFERKKFEDVIASLDTSRFIKDDGSVDREKVKKVFTPVIEASTSRPPRTSTTRVARNTGFGRYLEDQD</sequence>
<evidence type="ECO:0000313" key="3">
    <source>
        <dbReference type="Proteomes" id="UP000240601"/>
    </source>
</evidence>
<organism evidence="2 3">
    <name type="scientific">Gordonia phage Flapper</name>
    <dbReference type="NCBI Taxonomy" id="2079415"/>
    <lineage>
        <taxon>Viruses</taxon>
        <taxon>Duplodnaviria</taxon>
        <taxon>Heunggongvirae</taxon>
        <taxon>Uroviricota</taxon>
        <taxon>Caudoviricetes</taxon>
        <taxon>Zierdtviridae</taxon>
        <taxon>Emilbogenvirinae</taxon>
        <taxon>Gruunavirus</taxon>
        <taxon>Gruunavirus flapper</taxon>
    </lineage>
</organism>
<evidence type="ECO:0000313" key="2">
    <source>
        <dbReference type="EMBL" id="AVD99775.1"/>
    </source>
</evidence>
<dbReference type="Proteomes" id="UP000240601">
    <property type="component" value="Segment"/>
</dbReference>
<gene>
    <name evidence="2" type="ORF">SEA_FLAPPER_31</name>
</gene>
<feature type="compositionally biased region" description="Low complexity" evidence="1">
    <location>
        <begin position="202"/>
        <end position="213"/>
    </location>
</feature>
<reference evidence="2 3" key="1">
    <citation type="submission" date="2018-01" db="EMBL/GenBank/DDBJ databases">
        <authorList>
            <person name="Freeman E."/>
            <person name="St-Pierre M."/>
            <person name="Tero B."/>
            <person name="Wilson B."/>
            <person name="King B."/>
            <person name="Molloy S.D."/>
            <person name="Garlena R.A."/>
            <person name="Russell D.A."/>
            <person name="Pope W.H."/>
            <person name="Jacobs-Sera D."/>
            <person name="Hendrix R.W."/>
            <person name="Hatfull G.F."/>
        </authorList>
    </citation>
    <scope>NUCLEOTIDE SEQUENCE [LARGE SCALE GENOMIC DNA]</scope>
</reference>
<feature type="region of interest" description="Disordered" evidence="1">
    <location>
        <begin position="1"/>
        <end position="130"/>
    </location>
</feature>
<keyword evidence="3" id="KW-1185">Reference proteome</keyword>